<gene>
    <name evidence="1" type="ORF">XM38_034410</name>
</gene>
<protein>
    <submittedName>
        <fullName evidence="1">Uncharacterized protein</fullName>
    </submittedName>
</protein>
<proteinExistence type="predicted"/>
<keyword evidence="2" id="KW-1185">Reference proteome</keyword>
<evidence type="ECO:0000313" key="2">
    <source>
        <dbReference type="Proteomes" id="UP000191901"/>
    </source>
</evidence>
<name>A0A1Z3HQ91_9CYAN</name>
<reference evidence="1 2" key="1">
    <citation type="journal article" date="2016" name="Biochim. Biophys. Acta">
        <title>Characterization of red-shifted phycobilisomes isolated from the chlorophyll f-containing cyanobacterium Halomicronema hongdechloris.</title>
        <authorList>
            <person name="Li Y."/>
            <person name="Lin Y."/>
            <person name="Garvey C.J."/>
            <person name="Birch D."/>
            <person name="Corkery R.W."/>
            <person name="Loughlin P.C."/>
            <person name="Scheer H."/>
            <person name="Willows R.D."/>
            <person name="Chen M."/>
        </authorList>
    </citation>
    <scope>NUCLEOTIDE SEQUENCE [LARGE SCALE GENOMIC DNA]</scope>
    <source>
        <strain evidence="1 2">C2206</strain>
    </source>
</reference>
<dbReference type="PANTHER" id="PTHR47152">
    <property type="entry name" value="SLR2084 PROTEIN-RELATED"/>
    <property type="match status" value="1"/>
</dbReference>
<accession>A0A1Z3HQ91</accession>
<evidence type="ECO:0000313" key="1">
    <source>
        <dbReference type="EMBL" id="ASC72484.1"/>
    </source>
</evidence>
<dbReference type="RefSeq" id="WP_256995653.1">
    <property type="nucleotide sequence ID" value="NZ_CP021983.2"/>
</dbReference>
<dbReference type="PANTHER" id="PTHR47152:SF1">
    <property type="entry name" value="SLL1186 PROTEIN"/>
    <property type="match status" value="1"/>
</dbReference>
<dbReference type="KEGG" id="hhg:XM38_034410"/>
<dbReference type="AlphaFoldDB" id="A0A1Z3HQ91"/>
<dbReference type="EMBL" id="CP021983">
    <property type="protein sequence ID" value="ASC72484.1"/>
    <property type="molecule type" value="Genomic_DNA"/>
</dbReference>
<dbReference type="Proteomes" id="UP000191901">
    <property type="component" value="Chromosome"/>
</dbReference>
<organism evidence="1 2">
    <name type="scientific">Halomicronema hongdechloris C2206</name>
    <dbReference type="NCBI Taxonomy" id="1641165"/>
    <lineage>
        <taxon>Bacteria</taxon>
        <taxon>Bacillati</taxon>
        <taxon>Cyanobacteriota</taxon>
        <taxon>Cyanophyceae</taxon>
        <taxon>Nodosilineales</taxon>
        <taxon>Nodosilineaceae</taxon>
        <taxon>Halomicronema</taxon>
    </lineage>
</organism>
<sequence length="98" mass="11157">MAIEADVTSRTTLDAYAALQVPEVWIYDRGQLTIYQLQAESYVDSPNSLAFPNWPIRDVIPQLVEQAFQRGTSVMLRELRQQLTFYSLQPSHSLSSGH</sequence>